<organism evidence="2 3">
    <name type="scientific">Pleuronectes platessa</name>
    <name type="common">European plaice</name>
    <dbReference type="NCBI Taxonomy" id="8262"/>
    <lineage>
        <taxon>Eukaryota</taxon>
        <taxon>Metazoa</taxon>
        <taxon>Chordata</taxon>
        <taxon>Craniata</taxon>
        <taxon>Vertebrata</taxon>
        <taxon>Euteleostomi</taxon>
        <taxon>Actinopterygii</taxon>
        <taxon>Neopterygii</taxon>
        <taxon>Teleostei</taxon>
        <taxon>Neoteleostei</taxon>
        <taxon>Acanthomorphata</taxon>
        <taxon>Carangaria</taxon>
        <taxon>Pleuronectiformes</taxon>
        <taxon>Pleuronectoidei</taxon>
        <taxon>Pleuronectidae</taxon>
        <taxon>Pleuronectes</taxon>
    </lineage>
</organism>
<evidence type="ECO:0000313" key="3">
    <source>
        <dbReference type="Proteomes" id="UP001153269"/>
    </source>
</evidence>
<reference evidence="2" key="1">
    <citation type="submission" date="2020-03" db="EMBL/GenBank/DDBJ databases">
        <authorList>
            <person name="Weist P."/>
        </authorList>
    </citation>
    <scope>NUCLEOTIDE SEQUENCE</scope>
</reference>
<dbReference type="Proteomes" id="UP001153269">
    <property type="component" value="Unassembled WGS sequence"/>
</dbReference>
<proteinExistence type="predicted"/>
<sequence>MRGGGGHYEVCFFGEKPEREDGRREAVLMCETPRRAALPRNNCDRGRNGLVRRSSSSSPSTHRQRTEPKNRMDGPSSPSSSSGSLPLALPVDKLSHPNAIGRLCAFGNQYSVIRAMLPTR</sequence>
<evidence type="ECO:0000313" key="2">
    <source>
        <dbReference type="EMBL" id="CAB1442180.1"/>
    </source>
</evidence>
<feature type="region of interest" description="Disordered" evidence="1">
    <location>
        <begin position="38"/>
        <end position="91"/>
    </location>
</feature>
<comment type="caution">
    <text evidence="2">The sequence shown here is derived from an EMBL/GenBank/DDBJ whole genome shotgun (WGS) entry which is preliminary data.</text>
</comment>
<accession>A0A9N7V4T7</accession>
<dbReference type="EMBL" id="CADEAL010002791">
    <property type="protein sequence ID" value="CAB1442180.1"/>
    <property type="molecule type" value="Genomic_DNA"/>
</dbReference>
<keyword evidence="3" id="KW-1185">Reference proteome</keyword>
<feature type="compositionally biased region" description="Low complexity" evidence="1">
    <location>
        <begin position="48"/>
        <end position="61"/>
    </location>
</feature>
<evidence type="ECO:0000256" key="1">
    <source>
        <dbReference type="SAM" id="MobiDB-lite"/>
    </source>
</evidence>
<name>A0A9N7V4T7_PLEPL</name>
<protein>
    <submittedName>
        <fullName evidence="2">Uncharacterized protein</fullName>
    </submittedName>
</protein>
<dbReference type="AlphaFoldDB" id="A0A9N7V4T7"/>
<gene>
    <name evidence="2" type="ORF">PLEPLA_LOCUS29869</name>
</gene>
<feature type="compositionally biased region" description="Low complexity" evidence="1">
    <location>
        <begin position="74"/>
        <end position="87"/>
    </location>
</feature>